<dbReference type="GO" id="GO:0006281">
    <property type="term" value="P:DNA repair"/>
    <property type="evidence" value="ECO:0007669"/>
    <property type="project" value="UniProtKB-UniRule"/>
</dbReference>
<dbReference type="NCBIfam" id="TIGR00643">
    <property type="entry name" value="recG"/>
    <property type="match status" value="1"/>
</dbReference>
<accession>A0A6P1SXZ8</accession>
<dbReference type="GO" id="GO:0006310">
    <property type="term" value="P:DNA recombination"/>
    <property type="evidence" value="ECO:0007669"/>
    <property type="project" value="UniProtKB-UniRule"/>
</dbReference>
<dbReference type="FunFam" id="3.40.50.300:FF:000391">
    <property type="entry name" value="ATP-dependent DNA helicase RecG"/>
    <property type="match status" value="1"/>
</dbReference>
<dbReference type="Pfam" id="PF00271">
    <property type="entry name" value="Helicase_C"/>
    <property type="match status" value="1"/>
</dbReference>
<dbReference type="Gene3D" id="3.40.50.300">
    <property type="entry name" value="P-loop containing nucleotide triphosphate hydrolases"/>
    <property type="match status" value="2"/>
</dbReference>
<dbReference type="SUPFAM" id="SSF52540">
    <property type="entry name" value="P-loop containing nucleoside triphosphate hydrolases"/>
    <property type="match status" value="2"/>
</dbReference>
<evidence type="ECO:0000313" key="19">
    <source>
        <dbReference type="Proteomes" id="UP000464495"/>
    </source>
</evidence>
<keyword evidence="3 15" id="KW-0547">Nucleotide-binding</keyword>
<dbReference type="InterPro" id="IPR045562">
    <property type="entry name" value="RecG_dom3_C"/>
</dbReference>
<name>A0A6P1SXZ8_9RHOB</name>
<reference evidence="18 19" key="1">
    <citation type="submission" date="2019-12" db="EMBL/GenBank/DDBJ databases">
        <title>Complete genome sequence of Algicella marina strain 9Alg 56(T) isolated from the red alga Tichocarpus crinitus.</title>
        <authorList>
            <person name="Kim S.-G."/>
            <person name="Nedashkovskaya O.I."/>
        </authorList>
    </citation>
    <scope>NUCLEOTIDE SEQUENCE [LARGE SCALE GENOMIC DNA]</scope>
    <source>
        <strain evidence="18 19">9Alg 56</strain>
    </source>
</reference>
<protein>
    <recommendedName>
        <fullName evidence="2 15">ATP-dependent DNA helicase RecG</fullName>
        <ecNumber evidence="13 15">5.6.2.4</ecNumber>
    </recommendedName>
</protein>
<dbReference type="Gene3D" id="2.40.50.140">
    <property type="entry name" value="Nucleic acid-binding proteins"/>
    <property type="match status" value="1"/>
</dbReference>
<evidence type="ECO:0000259" key="17">
    <source>
        <dbReference type="PROSITE" id="PS51194"/>
    </source>
</evidence>
<comment type="function">
    <text evidence="15">Plays a critical role in recombination and DNA repair. Helps process Holliday junction intermediates to mature products by catalyzing branch migration. Has replication fork regression activity, unwinds stalled or blocked replication forks to make a HJ that can be resolved. Has a DNA unwinding activity characteristic of a DNA helicase with 3'-5' polarity.</text>
</comment>
<dbReference type="SUPFAM" id="SSF50249">
    <property type="entry name" value="Nucleic acid-binding proteins"/>
    <property type="match status" value="1"/>
</dbReference>
<dbReference type="SMART" id="SM00487">
    <property type="entry name" value="DEXDc"/>
    <property type="match status" value="1"/>
</dbReference>
<dbReference type="GO" id="GO:0005524">
    <property type="term" value="F:ATP binding"/>
    <property type="evidence" value="ECO:0007669"/>
    <property type="project" value="UniProtKB-KW"/>
</dbReference>
<evidence type="ECO:0000256" key="9">
    <source>
        <dbReference type="ARBA" id="ARBA00023172"/>
    </source>
</evidence>
<evidence type="ECO:0000256" key="3">
    <source>
        <dbReference type="ARBA" id="ARBA00022741"/>
    </source>
</evidence>
<evidence type="ECO:0000256" key="15">
    <source>
        <dbReference type="RuleBase" id="RU363016"/>
    </source>
</evidence>
<dbReference type="PANTHER" id="PTHR47964:SF1">
    <property type="entry name" value="ATP-DEPENDENT DNA HELICASE HOMOLOG RECG, CHLOROPLASTIC"/>
    <property type="match status" value="1"/>
</dbReference>
<dbReference type="GO" id="GO:0016787">
    <property type="term" value="F:hydrolase activity"/>
    <property type="evidence" value="ECO:0007669"/>
    <property type="project" value="UniProtKB-KW"/>
</dbReference>
<evidence type="ECO:0000256" key="7">
    <source>
        <dbReference type="ARBA" id="ARBA00022840"/>
    </source>
</evidence>
<evidence type="ECO:0000256" key="13">
    <source>
        <dbReference type="ARBA" id="ARBA00034808"/>
    </source>
</evidence>
<dbReference type="InterPro" id="IPR033454">
    <property type="entry name" value="RecG_wedge"/>
</dbReference>
<dbReference type="InterPro" id="IPR027417">
    <property type="entry name" value="P-loop_NTPase"/>
</dbReference>
<keyword evidence="6 15" id="KW-0347">Helicase</keyword>
<dbReference type="InterPro" id="IPR014001">
    <property type="entry name" value="Helicase_ATP-bd"/>
</dbReference>
<keyword evidence="19" id="KW-1185">Reference proteome</keyword>
<dbReference type="SMART" id="SM00490">
    <property type="entry name" value="HELICc"/>
    <property type="match status" value="1"/>
</dbReference>
<dbReference type="InterPro" id="IPR004609">
    <property type="entry name" value="ATP-dep_DNA_helicase_RecG"/>
</dbReference>
<proteinExistence type="inferred from homology"/>
<evidence type="ECO:0000259" key="16">
    <source>
        <dbReference type="PROSITE" id="PS51192"/>
    </source>
</evidence>
<comment type="catalytic activity">
    <reaction evidence="12 15">
        <text>Couples ATP hydrolysis with the unwinding of duplex DNA by translocating in the 3'-5' direction.</text>
        <dbReference type="EC" id="5.6.2.4"/>
    </reaction>
</comment>
<dbReference type="Pfam" id="PF19833">
    <property type="entry name" value="RecG_dom3_C"/>
    <property type="match status" value="1"/>
</dbReference>
<organism evidence="18 19">
    <name type="scientific">Algicella marina</name>
    <dbReference type="NCBI Taxonomy" id="2683284"/>
    <lineage>
        <taxon>Bacteria</taxon>
        <taxon>Pseudomonadati</taxon>
        <taxon>Pseudomonadota</taxon>
        <taxon>Alphaproteobacteria</taxon>
        <taxon>Rhodobacterales</taxon>
        <taxon>Paracoccaceae</taxon>
        <taxon>Algicella</taxon>
    </lineage>
</organism>
<evidence type="ECO:0000256" key="1">
    <source>
        <dbReference type="ARBA" id="ARBA00007504"/>
    </source>
</evidence>
<evidence type="ECO:0000256" key="5">
    <source>
        <dbReference type="ARBA" id="ARBA00022801"/>
    </source>
</evidence>
<dbReference type="InterPro" id="IPR001650">
    <property type="entry name" value="Helicase_C-like"/>
</dbReference>
<evidence type="ECO:0000256" key="11">
    <source>
        <dbReference type="ARBA" id="ARBA00023235"/>
    </source>
</evidence>
<sequence>MSGRPEILFPLFGDLEGLAGIGPKIRTALEKPAITRPRDLLFTLPTAVVDRRLRKSVQGAPLPGVVTVEVEVVLHQAPSGRGRPYRVTVRDAETDFHLIFFHPRIDWLRKVLPMGQRRIVSGKVELFDGVAQMVHPEHILPLDESTALPEFEPVYPLTEGVTQKVMARAAADALDKTPALPEWIEPTVKAAAEWPDWREALRAAHAPDGSAALSPQSRARERLAYDELLAHQMTLALARAAERRKKGRATQGDGRLRRAVLAALPYAPTGAQDRAVAEIVGDLGAPRRMNRLLQGDVGSGKTLVALMAMLAVVEAGGQAALMAPTEILARQHLEALVPLAEAAGVRLEVLTGRDKGESRAAKMAALAAGEIGILVGTHALFSRDVVFADLRLAVVDEQHRFGVRQRMDLGAKGAAVDVLVMTATPIPRSLELAHYGDMDLSVLDEKPPGRQPIDTVLISAGRLDEVVTRLDRALSEGRQAYWVCPLVEESETVEATAAEARFKSLRATLGEGRVGLIHGQMPPAEKDAVMKDFVAGRLQLLVATTVIEVGVNVPAATIMVIEGAERFGLAQLHQLRGRVGRGSGKSTCMLVYSGPLGETARARLEMMRETEDGFRIAETDLKLRGAGDVLGVQQSGLPKFRIADLEGQAALMKTAQDDARLLLNADPKLESFRGKAMRVLLYLMEQDKAILLLGVG</sequence>
<evidence type="ECO:0000256" key="12">
    <source>
        <dbReference type="ARBA" id="ARBA00034617"/>
    </source>
</evidence>
<dbReference type="InterPro" id="IPR012340">
    <property type="entry name" value="NA-bd_OB-fold"/>
</dbReference>
<dbReference type="PROSITE" id="PS51194">
    <property type="entry name" value="HELICASE_CTER"/>
    <property type="match status" value="1"/>
</dbReference>
<dbReference type="RefSeq" id="WP_161861079.1">
    <property type="nucleotide sequence ID" value="NZ_CP046620.1"/>
</dbReference>
<keyword evidence="11" id="KW-0413">Isomerase</keyword>
<evidence type="ECO:0000256" key="2">
    <source>
        <dbReference type="ARBA" id="ARBA00017846"/>
    </source>
</evidence>
<dbReference type="PROSITE" id="PS51192">
    <property type="entry name" value="HELICASE_ATP_BIND_1"/>
    <property type="match status" value="1"/>
</dbReference>
<dbReference type="GO" id="GO:0043138">
    <property type="term" value="F:3'-5' DNA helicase activity"/>
    <property type="evidence" value="ECO:0007669"/>
    <property type="project" value="UniProtKB-EC"/>
</dbReference>
<dbReference type="AlphaFoldDB" id="A0A6P1SXZ8"/>
<evidence type="ECO:0000256" key="8">
    <source>
        <dbReference type="ARBA" id="ARBA00023125"/>
    </source>
</evidence>
<evidence type="ECO:0000256" key="10">
    <source>
        <dbReference type="ARBA" id="ARBA00023204"/>
    </source>
</evidence>
<dbReference type="EC" id="5.6.2.4" evidence="13 15"/>
<evidence type="ECO:0000313" key="18">
    <source>
        <dbReference type="EMBL" id="QHQ34510.1"/>
    </source>
</evidence>
<comment type="similarity">
    <text evidence="1 15">Belongs to the helicase family. RecG subfamily.</text>
</comment>
<dbReference type="InterPro" id="IPR047112">
    <property type="entry name" value="RecG/Mfd"/>
</dbReference>
<dbReference type="EMBL" id="CP046620">
    <property type="protein sequence ID" value="QHQ34510.1"/>
    <property type="molecule type" value="Genomic_DNA"/>
</dbReference>
<keyword evidence="8" id="KW-0238">DNA-binding</keyword>
<feature type="domain" description="Helicase ATP-binding" evidence="16">
    <location>
        <begin position="282"/>
        <end position="443"/>
    </location>
</feature>
<dbReference type="CDD" id="cd17992">
    <property type="entry name" value="DEXHc_RecG"/>
    <property type="match status" value="1"/>
</dbReference>
<keyword evidence="4 15" id="KW-0227">DNA damage</keyword>
<gene>
    <name evidence="18" type="primary">recG</name>
    <name evidence="18" type="ORF">GO499_04555</name>
</gene>
<dbReference type="PANTHER" id="PTHR47964">
    <property type="entry name" value="ATP-DEPENDENT DNA HELICASE HOMOLOG RECG, CHLOROPLASTIC"/>
    <property type="match status" value="1"/>
</dbReference>
<dbReference type="NCBIfam" id="NF008168">
    <property type="entry name" value="PRK10917.2-2"/>
    <property type="match status" value="1"/>
</dbReference>
<dbReference type="Pfam" id="PF00270">
    <property type="entry name" value="DEAD"/>
    <property type="match status" value="1"/>
</dbReference>
<dbReference type="CDD" id="cd04488">
    <property type="entry name" value="RecG_wedge_OBF"/>
    <property type="match status" value="1"/>
</dbReference>
<evidence type="ECO:0000256" key="14">
    <source>
        <dbReference type="ARBA" id="ARBA00048988"/>
    </source>
</evidence>
<keyword evidence="7 15" id="KW-0067">ATP-binding</keyword>
<dbReference type="Pfam" id="PF17191">
    <property type="entry name" value="RecG_wedge"/>
    <property type="match status" value="1"/>
</dbReference>
<dbReference type="NCBIfam" id="NF008165">
    <property type="entry name" value="PRK10917.1-3"/>
    <property type="match status" value="1"/>
</dbReference>
<dbReference type="NCBIfam" id="NF008164">
    <property type="entry name" value="PRK10917.1-2"/>
    <property type="match status" value="1"/>
</dbReference>
<feature type="domain" description="Helicase C-terminal" evidence="17">
    <location>
        <begin position="462"/>
        <end position="622"/>
    </location>
</feature>
<keyword evidence="10 15" id="KW-0234">DNA repair</keyword>
<dbReference type="KEGG" id="amaq:GO499_04555"/>
<keyword evidence="5 15" id="KW-0378">Hydrolase</keyword>
<dbReference type="InterPro" id="IPR011545">
    <property type="entry name" value="DEAD/DEAH_box_helicase_dom"/>
</dbReference>
<dbReference type="Proteomes" id="UP000464495">
    <property type="component" value="Chromosome"/>
</dbReference>
<comment type="catalytic activity">
    <reaction evidence="14 15">
        <text>ATP + H2O = ADP + phosphate + H(+)</text>
        <dbReference type="Rhea" id="RHEA:13065"/>
        <dbReference type="ChEBI" id="CHEBI:15377"/>
        <dbReference type="ChEBI" id="CHEBI:15378"/>
        <dbReference type="ChEBI" id="CHEBI:30616"/>
        <dbReference type="ChEBI" id="CHEBI:43474"/>
        <dbReference type="ChEBI" id="CHEBI:456216"/>
        <dbReference type="EC" id="5.6.2.4"/>
    </reaction>
</comment>
<keyword evidence="9 15" id="KW-0233">DNA recombination</keyword>
<dbReference type="GO" id="GO:0003677">
    <property type="term" value="F:DNA binding"/>
    <property type="evidence" value="ECO:0007669"/>
    <property type="project" value="UniProtKB-KW"/>
</dbReference>
<evidence type="ECO:0000256" key="6">
    <source>
        <dbReference type="ARBA" id="ARBA00022806"/>
    </source>
</evidence>
<evidence type="ECO:0000256" key="4">
    <source>
        <dbReference type="ARBA" id="ARBA00022763"/>
    </source>
</evidence>